<evidence type="ECO:0000256" key="5">
    <source>
        <dbReference type="SAM" id="SignalP"/>
    </source>
</evidence>
<dbReference type="EMBL" id="CP099419">
    <property type="protein sequence ID" value="USW48798.1"/>
    <property type="molecule type" value="Genomic_DNA"/>
</dbReference>
<keyword evidence="5" id="KW-0732">Signal</keyword>
<feature type="signal peptide" evidence="5">
    <location>
        <begin position="1"/>
        <end position="21"/>
    </location>
</feature>
<accession>A0A9Q9EGZ9</accession>
<keyword evidence="2 4" id="KW-0378">Hydrolase</keyword>
<sequence>MMSFKASALLALPFLSTLASAATYFPLLNQTDTDGKGIQAHGGNIIQAQDGDGSYYWFGEDKTGWTNTGSFIGVSCYKSSDLNTWTNQGHVLSPIANTNISESRIVERPKVLYNDKNSEYVMWFHGDSSNYGDAQVGVATSKTIDGQYEWKGNFKPFGNDSRDMTIWKDPDNAQAYLIFATSGNADFQIATLDDDYYNVVEAIYTFDQVFQEAPGVFKIDGKFYLLFSPQDGWTPTDNGYHVADSMSGPWSDATLLHPKGAYAYLTQNAYDITIKGSEQTFYLYLGDHWNANNLGASSYAFYPVLYDGSGLVLHPTGGWTLDVEKGTWSDLSFTTITADNSTTPDDQLIKCEDSCAGGLTANMTSTENSFTFTWDGSEGNKVVQILYTYPGAKNAFRHITATVDGAAVEGWALLETTRAQTFAQRAPLPLSLKSGSEVVLKMAESGLEVRVDAVEVYDAA</sequence>
<evidence type="ECO:0000313" key="7">
    <source>
        <dbReference type="Proteomes" id="UP001056384"/>
    </source>
</evidence>
<dbReference type="Gene3D" id="2.115.10.20">
    <property type="entry name" value="Glycosyl hydrolase domain, family 43"/>
    <property type="match status" value="1"/>
</dbReference>
<proteinExistence type="inferred from homology"/>
<dbReference type="InterPro" id="IPR023296">
    <property type="entry name" value="Glyco_hydro_beta-prop_sf"/>
</dbReference>
<dbReference type="GO" id="GO:0005975">
    <property type="term" value="P:carbohydrate metabolic process"/>
    <property type="evidence" value="ECO:0007669"/>
    <property type="project" value="InterPro"/>
</dbReference>
<evidence type="ECO:0000313" key="6">
    <source>
        <dbReference type="EMBL" id="USW48798.1"/>
    </source>
</evidence>
<organism evidence="6 7">
    <name type="scientific">Septoria linicola</name>
    <dbReference type="NCBI Taxonomy" id="215465"/>
    <lineage>
        <taxon>Eukaryota</taxon>
        <taxon>Fungi</taxon>
        <taxon>Dikarya</taxon>
        <taxon>Ascomycota</taxon>
        <taxon>Pezizomycotina</taxon>
        <taxon>Dothideomycetes</taxon>
        <taxon>Dothideomycetidae</taxon>
        <taxon>Mycosphaerellales</taxon>
        <taxon>Mycosphaerellaceae</taxon>
        <taxon>Septoria</taxon>
    </lineage>
</organism>
<dbReference type="PANTHER" id="PTHR22925">
    <property type="entry name" value="GLYCOSYL HYDROLASE 43 FAMILY MEMBER"/>
    <property type="match status" value="1"/>
</dbReference>
<dbReference type="PANTHER" id="PTHR22925:SF3">
    <property type="entry name" value="GLYCOSYL HYDROLASE FAMILY PROTEIN 43"/>
    <property type="match status" value="1"/>
</dbReference>
<evidence type="ECO:0000256" key="1">
    <source>
        <dbReference type="ARBA" id="ARBA00009865"/>
    </source>
</evidence>
<feature type="chain" id="PRO_5040326775" evidence="5">
    <location>
        <begin position="22"/>
        <end position="460"/>
    </location>
</feature>
<comment type="similarity">
    <text evidence="1 4">Belongs to the glycosyl hydrolase 43 family.</text>
</comment>
<evidence type="ECO:0000256" key="3">
    <source>
        <dbReference type="ARBA" id="ARBA00023295"/>
    </source>
</evidence>
<dbReference type="CDD" id="cd18821">
    <property type="entry name" value="GH43_Pc3Gal43A-like"/>
    <property type="match status" value="1"/>
</dbReference>
<protein>
    <submittedName>
        <fullName evidence="6">Glycoside hydrolase, family 43</fullName>
    </submittedName>
</protein>
<dbReference type="Proteomes" id="UP001056384">
    <property type="component" value="Chromosome 2"/>
</dbReference>
<gene>
    <name evidence="6" type="ORF">Slin15195_G021170</name>
</gene>
<keyword evidence="7" id="KW-1185">Reference proteome</keyword>
<dbReference type="GO" id="GO:0004553">
    <property type="term" value="F:hydrolase activity, hydrolyzing O-glycosyl compounds"/>
    <property type="evidence" value="ECO:0007669"/>
    <property type="project" value="InterPro"/>
</dbReference>
<evidence type="ECO:0000256" key="2">
    <source>
        <dbReference type="ARBA" id="ARBA00022801"/>
    </source>
</evidence>
<evidence type="ECO:0000256" key="4">
    <source>
        <dbReference type="RuleBase" id="RU361187"/>
    </source>
</evidence>
<name>A0A9Q9EGZ9_9PEZI</name>
<dbReference type="AlphaFoldDB" id="A0A9Q9EGZ9"/>
<keyword evidence="3 4" id="KW-0326">Glycosidase</keyword>
<dbReference type="SUPFAM" id="SSF75005">
    <property type="entry name" value="Arabinanase/levansucrase/invertase"/>
    <property type="match status" value="1"/>
</dbReference>
<dbReference type="InterPro" id="IPR006710">
    <property type="entry name" value="Glyco_hydro_43"/>
</dbReference>
<reference evidence="6" key="1">
    <citation type="submission" date="2022-06" db="EMBL/GenBank/DDBJ databases">
        <title>Complete genome sequences of two strains of the flax pathogen Septoria linicola.</title>
        <authorList>
            <person name="Lapalu N."/>
            <person name="Simon A."/>
            <person name="Demenou B."/>
            <person name="Paumier D."/>
            <person name="Guillot M.-P."/>
            <person name="Gout L."/>
            <person name="Valade R."/>
        </authorList>
    </citation>
    <scope>NUCLEOTIDE SEQUENCE</scope>
    <source>
        <strain evidence="6">SE15195</strain>
    </source>
</reference>
<dbReference type="Pfam" id="PF04616">
    <property type="entry name" value="Glyco_hydro_43"/>
    <property type="match status" value="1"/>
</dbReference>